<dbReference type="Proteomes" id="UP000009026">
    <property type="component" value="Chromosome"/>
</dbReference>
<dbReference type="PATRIC" id="fig|1297742.4.peg.5234"/>
<name>A0A0H4WXW1_9BACT</name>
<dbReference type="eggNOG" id="ENOG5033703">
    <property type="taxonomic scope" value="Bacteria"/>
</dbReference>
<reference evidence="1 2" key="1">
    <citation type="journal article" date="2016" name="PLoS ONE">
        <title>Complete Genome Sequence and Comparative Genomics of a Novel Myxobacterium Myxococcus hansupus.</title>
        <authorList>
            <person name="Sharma G."/>
            <person name="Narwani T."/>
            <person name="Subramanian S."/>
        </authorList>
    </citation>
    <scope>NUCLEOTIDE SEQUENCE [LARGE SCALE GENOMIC DNA]</scope>
    <source>
        <strain evidence="2">mixupus</strain>
    </source>
</reference>
<sequence>MNVIHAHAGKQEEALEIIRDIVQYVAARRKEFLWSTLATSIDGETVVNVEAISGPGDVESFFADIAFAEKFRRLEQVGRYEFHVYRARDLILPRT</sequence>
<dbReference type="InterPro" id="IPR011008">
    <property type="entry name" value="Dimeric_a/b-barrel"/>
</dbReference>
<proteinExistence type="predicted"/>
<evidence type="ECO:0000313" key="2">
    <source>
        <dbReference type="Proteomes" id="UP000009026"/>
    </source>
</evidence>
<dbReference type="SUPFAM" id="SSF54909">
    <property type="entry name" value="Dimeric alpha+beta barrel"/>
    <property type="match status" value="1"/>
</dbReference>
<accession>A0A0H4WXW1</accession>
<gene>
    <name evidence="1" type="ORF">A176_005158</name>
</gene>
<dbReference type="EMBL" id="CP012109">
    <property type="protein sequence ID" value="AKQ68246.1"/>
    <property type="molecule type" value="Genomic_DNA"/>
</dbReference>
<keyword evidence="2" id="KW-1185">Reference proteome</keyword>
<dbReference type="AlphaFoldDB" id="A0A0H4WXW1"/>
<organism evidence="1 2">
    <name type="scientific">Pseudomyxococcus hansupus</name>
    <dbReference type="NCBI Taxonomy" id="1297742"/>
    <lineage>
        <taxon>Bacteria</taxon>
        <taxon>Pseudomonadati</taxon>
        <taxon>Myxococcota</taxon>
        <taxon>Myxococcia</taxon>
        <taxon>Myxococcales</taxon>
        <taxon>Cystobacterineae</taxon>
        <taxon>Myxococcaceae</taxon>
        <taxon>Pseudomyxococcus</taxon>
    </lineage>
</organism>
<protein>
    <submittedName>
        <fullName evidence="1">Uncharacterized protein</fullName>
    </submittedName>
</protein>
<evidence type="ECO:0000313" key="1">
    <source>
        <dbReference type="EMBL" id="AKQ68246.1"/>
    </source>
</evidence>
<dbReference type="Gene3D" id="3.30.70.100">
    <property type="match status" value="1"/>
</dbReference>
<dbReference type="KEGG" id="mym:A176_005158"/>